<keyword evidence="3" id="KW-0804">Transcription</keyword>
<evidence type="ECO:0000256" key="3">
    <source>
        <dbReference type="ARBA" id="ARBA00023163"/>
    </source>
</evidence>
<sequence length="149" mass="15758">MTDMTDVLDRVLMLAQLVQADLTRFEREQGLTTSRVHLLWVLGATGASTQQALATALDVTPRNVTGLVDGLVASGHVTREPHPGDRRATLVTPTALGASTIAGLARSHAELADQLFGDVPAARLAAFDGVLTATVERFAALMEAERSGR</sequence>
<dbReference type="InterPro" id="IPR036390">
    <property type="entry name" value="WH_DNA-bd_sf"/>
</dbReference>
<feature type="domain" description="HTH marR-type" evidence="4">
    <location>
        <begin position="4"/>
        <end position="136"/>
    </location>
</feature>
<dbReference type="OrthoDB" id="162531at2"/>
<dbReference type="SMART" id="SM00347">
    <property type="entry name" value="HTH_MARR"/>
    <property type="match status" value="1"/>
</dbReference>
<accession>A0A4Q2RXQ6</accession>
<dbReference type="PANTHER" id="PTHR42756">
    <property type="entry name" value="TRANSCRIPTIONAL REGULATOR, MARR"/>
    <property type="match status" value="1"/>
</dbReference>
<dbReference type="Gene3D" id="1.10.10.10">
    <property type="entry name" value="Winged helix-like DNA-binding domain superfamily/Winged helix DNA-binding domain"/>
    <property type="match status" value="1"/>
</dbReference>
<dbReference type="PROSITE" id="PS01117">
    <property type="entry name" value="HTH_MARR_1"/>
    <property type="match status" value="1"/>
</dbReference>
<dbReference type="Pfam" id="PF12802">
    <property type="entry name" value="MarR_2"/>
    <property type="match status" value="1"/>
</dbReference>
<organism evidence="5 6">
    <name type="scientific">Nocardioides oleivorans</name>
    <dbReference type="NCBI Taxonomy" id="273676"/>
    <lineage>
        <taxon>Bacteria</taxon>
        <taxon>Bacillati</taxon>
        <taxon>Actinomycetota</taxon>
        <taxon>Actinomycetes</taxon>
        <taxon>Propionibacteriales</taxon>
        <taxon>Nocardioidaceae</taxon>
        <taxon>Nocardioides</taxon>
    </lineage>
</organism>
<keyword evidence="2" id="KW-0238">DNA-binding</keyword>
<keyword evidence="1" id="KW-0805">Transcription regulation</keyword>
<dbReference type="GO" id="GO:0003677">
    <property type="term" value="F:DNA binding"/>
    <property type="evidence" value="ECO:0007669"/>
    <property type="project" value="UniProtKB-KW"/>
</dbReference>
<proteinExistence type="predicted"/>
<evidence type="ECO:0000256" key="1">
    <source>
        <dbReference type="ARBA" id="ARBA00023015"/>
    </source>
</evidence>
<dbReference type="PROSITE" id="PS50995">
    <property type="entry name" value="HTH_MARR_2"/>
    <property type="match status" value="1"/>
</dbReference>
<evidence type="ECO:0000313" key="5">
    <source>
        <dbReference type="EMBL" id="RYB94050.1"/>
    </source>
</evidence>
<keyword evidence="6" id="KW-1185">Reference proteome</keyword>
<reference evidence="5 6" key="1">
    <citation type="submission" date="2019-01" db="EMBL/GenBank/DDBJ databases">
        <title>Novel species of Nocardioides.</title>
        <authorList>
            <person name="Liu Q."/>
            <person name="Xin Y.-H."/>
        </authorList>
    </citation>
    <scope>NUCLEOTIDE SEQUENCE [LARGE SCALE GENOMIC DNA]</scope>
    <source>
        <strain evidence="5 6">CGMCC 4.6882</strain>
    </source>
</reference>
<dbReference type="AlphaFoldDB" id="A0A4Q2RXQ6"/>
<dbReference type="InterPro" id="IPR036388">
    <property type="entry name" value="WH-like_DNA-bd_sf"/>
</dbReference>
<evidence type="ECO:0000256" key="2">
    <source>
        <dbReference type="ARBA" id="ARBA00023125"/>
    </source>
</evidence>
<dbReference type="Proteomes" id="UP000294071">
    <property type="component" value="Unassembled WGS sequence"/>
</dbReference>
<protein>
    <submittedName>
        <fullName evidence="5">MarR family transcriptional regulator</fullName>
    </submittedName>
</protein>
<dbReference type="InterPro" id="IPR000835">
    <property type="entry name" value="HTH_MarR-typ"/>
</dbReference>
<dbReference type="RefSeq" id="WP_129399404.1">
    <property type="nucleotide sequence ID" value="NZ_SDWT01000001.1"/>
</dbReference>
<evidence type="ECO:0000313" key="6">
    <source>
        <dbReference type="Proteomes" id="UP000294071"/>
    </source>
</evidence>
<gene>
    <name evidence="5" type="ORF">EUA93_06600</name>
</gene>
<name>A0A4Q2RXQ6_9ACTN</name>
<dbReference type="InterPro" id="IPR023187">
    <property type="entry name" value="Tscrpt_reg_MarR-type_CS"/>
</dbReference>
<dbReference type="SUPFAM" id="SSF46785">
    <property type="entry name" value="Winged helix' DNA-binding domain"/>
    <property type="match status" value="1"/>
</dbReference>
<dbReference type="GO" id="GO:0003700">
    <property type="term" value="F:DNA-binding transcription factor activity"/>
    <property type="evidence" value="ECO:0007669"/>
    <property type="project" value="InterPro"/>
</dbReference>
<comment type="caution">
    <text evidence="5">The sequence shown here is derived from an EMBL/GenBank/DDBJ whole genome shotgun (WGS) entry which is preliminary data.</text>
</comment>
<evidence type="ECO:0000259" key="4">
    <source>
        <dbReference type="PROSITE" id="PS50995"/>
    </source>
</evidence>
<dbReference type="PANTHER" id="PTHR42756:SF1">
    <property type="entry name" value="TRANSCRIPTIONAL REPRESSOR OF EMRAB OPERON"/>
    <property type="match status" value="1"/>
</dbReference>
<dbReference type="EMBL" id="SDWT01000001">
    <property type="protein sequence ID" value="RYB94050.1"/>
    <property type="molecule type" value="Genomic_DNA"/>
</dbReference>